<dbReference type="EMBL" id="JABAIL010000006">
    <property type="protein sequence ID" value="NLR93480.1"/>
    <property type="molecule type" value="Genomic_DNA"/>
</dbReference>
<gene>
    <name evidence="2" type="ORF">HGP29_19945</name>
</gene>
<accession>A0A7X8SNI4</accession>
<evidence type="ECO:0000256" key="1">
    <source>
        <dbReference type="SAM" id="SignalP"/>
    </source>
</evidence>
<dbReference type="SUPFAM" id="SSF54427">
    <property type="entry name" value="NTF2-like"/>
    <property type="match status" value="1"/>
</dbReference>
<protein>
    <recommendedName>
        <fullName evidence="4">DUF4440 domain-containing protein</fullName>
    </recommendedName>
</protein>
<dbReference type="RefSeq" id="WP_168884191.1">
    <property type="nucleotide sequence ID" value="NZ_JABAIL010000006.1"/>
</dbReference>
<keyword evidence="1" id="KW-0732">Signal</keyword>
<keyword evidence="3" id="KW-1185">Reference proteome</keyword>
<feature type="signal peptide" evidence="1">
    <location>
        <begin position="1"/>
        <end position="19"/>
    </location>
</feature>
<name>A0A7X8SNI4_9BACT</name>
<evidence type="ECO:0008006" key="4">
    <source>
        <dbReference type="Google" id="ProtNLM"/>
    </source>
</evidence>
<feature type="chain" id="PRO_5030680356" description="DUF4440 domain-containing protein" evidence="1">
    <location>
        <begin position="20"/>
        <end position="165"/>
    </location>
</feature>
<comment type="caution">
    <text evidence="2">The sequence shown here is derived from an EMBL/GenBank/DDBJ whole genome shotgun (WGS) entry which is preliminary data.</text>
</comment>
<proteinExistence type="predicted"/>
<organism evidence="2 3">
    <name type="scientific">Flammeovirga agarivorans</name>
    <dbReference type="NCBI Taxonomy" id="2726742"/>
    <lineage>
        <taxon>Bacteria</taxon>
        <taxon>Pseudomonadati</taxon>
        <taxon>Bacteroidota</taxon>
        <taxon>Cytophagia</taxon>
        <taxon>Cytophagales</taxon>
        <taxon>Flammeovirgaceae</taxon>
        <taxon>Flammeovirga</taxon>
    </lineage>
</organism>
<reference evidence="2 3" key="1">
    <citation type="submission" date="2020-04" db="EMBL/GenBank/DDBJ databases">
        <title>Flammeovirga sp. SR4, a novel species isolated from seawater.</title>
        <authorList>
            <person name="Wang X."/>
        </authorList>
    </citation>
    <scope>NUCLEOTIDE SEQUENCE [LARGE SCALE GENOMIC DNA]</scope>
    <source>
        <strain evidence="2 3">SR4</strain>
    </source>
</reference>
<sequence>MLRLSLFLIALQWSVHSSAQSNLQTIDGVITELLTQISLKKGDKMDTAAVRNLFIPTAQLTILMNETDSAYAETVTLNDFLELITDPYYEEGYSEKEIHRVIDQYNGMAQVFQSFKAKDSEGESGRGITSYQLVQMENRWWIVNILWTNEVEGKPLPQKYLKGKQ</sequence>
<evidence type="ECO:0000313" key="2">
    <source>
        <dbReference type="EMBL" id="NLR93480.1"/>
    </source>
</evidence>
<dbReference type="Gene3D" id="3.10.450.50">
    <property type="match status" value="1"/>
</dbReference>
<dbReference type="Proteomes" id="UP000585050">
    <property type="component" value="Unassembled WGS sequence"/>
</dbReference>
<evidence type="ECO:0000313" key="3">
    <source>
        <dbReference type="Proteomes" id="UP000585050"/>
    </source>
</evidence>
<dbReference type="AlphaFoldDB" id="A0A7X8SNI4"/>
<dbReference type="InterPro" id="IPR032710">
    <property type="entry name" value="NTF2-like_dom_sf"/>
</dbReference>